<evidence type="ECO:0000313" key="2">
    <source>
        <dbReference type="Proteomes" id="UP000195062"/>
    </source>
</evidence>
<dbReference type="GeneID" id="92984796"/>
<comment type="caution">
    <text evidence="1">The sequence shown here is derived from an EMBL/GenBank/DDBJ whole genome shotgun (WGS) entry which is preliminary data.</text>
</comment>
<protein>
    <submittedName>
        <fullName evidence="1">Uncharacterized protein</fullName>
    </submittedName>
</protein>
<dbReference type="EMBL" id="MDHH01000008">
    <property type="protein sequence ID" value="OUE00390.1"/>
    <property type="molecule type" value="Genomic_DNA"/>
</dbReference>
<proteinExistence type="predicted"/>
<evidence type="ECO:0000313" key="1">
    <source>
        <dbReference type="EMBL" id="OUE00390.1"/>
    </source>
</evidence>
<accession>A0A1Y3FGF1</accession>
<gene>
    <name evidence="1" type="ORF">CMMCAS07_18485</name>
</gene>
<organism evidence="1 2">
    <name type="scientific">Clavibacter michiganensis subsp. michiganensis</name>
    <dbReference type="NCBI Taxonomy" id="33013"/>
    <lineage>
        <taxon>Bacteria</taxon>
        <taxon>Bacillati</taxon>
        <taxon>Actinomycetota</taxon>
        <taxon>Actinomycetes</taxon>
        <taxon>Micrococcales</taxon>
        <taxon>Microbacteriaceae</taxon>
        <taxon>Clavibacter</taxon>
    </lineage>
</organism>
<name>A0A1Y3FGF1_CLAMM</name>
<dbReference type="RefSeq" id="WP_012037540.1">
    <property type="nucleotide sequence ID" value="NZ_CP033724.1"/>
</dbReference>
<dbReference type="AlphaFoldDB" id="A0A1Y3FGF1"/>
<keyword evidence="2" id="KW-1185">Reference proteome</keyword>
<sequence>MPLGPDGSNPKKPTTARYALWIIVGGIAVVMIGQGVYGILT</sequence>
<reference evidence="1 2" key="1">
    <citation type="submission" date="2016-08" db="EMBL/GenBank/DDBJ databases">
        <title>Genome sequence of Clavibacter michiganensis subsp. michiganensis strain CASJ007.</title>
        <authorList>
            <person name="Thapa S.P."/>
            <person name="Coaker G."/>
        </authorList>
    </citation>
    <scope>NUCLEOTIDE SEQUENCE [LARGE SCALE GENOMIC DNA]</scope>
    <source>
        <strain evidence="1">CASJ007</strain>
    </source>
</reference>
<dbReference type="Proteomes" id="UP000195062">
    <property type="component" value="Unassembled WGS sequence"/>
</dbReference>